<comment type="caution">
    <text evidence="1">The sequence shown here is derived from an EMBL/GenBank/DDBJ whole genome shotgun (WGS) entry which is preliminary data.</text>
</comment>
<dbReference type="AlphaFoldDB" id="A0A397INM7"/>
<protein>
    <submittedName>
        <fullName evidence="1">Uncharacterized protein</fullName>
    </submittedName>
</protein>
<sequence length="213" mass="25264">MYDINVILVLQQLLIKVYRGMTPFEFFFKKKEAFTKLLDMTKLIEQTYRPSKITPNIFERMNGLLATPYNKQIVIQSKIKQYSRLRLGSDIYGSTISARHIKLLFVLAKFIQDNGEIDTYPGQIQFFFEHTTLISDLTNRTHSLALIKWFKPVKDYKTHFYCQVNNDIENCNIEIWIKNFYQLSRDSIIPIHNLYSKFIKCDFNIGKRNPINI</sequence>
<dbReference type="Proteomes" id="UP000266861">
    <property type="component" value="Unassembled WGS sequence"/>
</dbReference>
<name>A0A397INM7_9GLOM</name>
<evidence type="ECO:0000313" key="1">
    <source>
        <dbReference type="EMBL" id="RHZ76577.1"/>
    </source>
</evidence>
<dbReference type="EMBL" id="PQFF01000184">
    <property type="protein sequence ID" value="RHZ76577.1"/>
    <property type="molecule type" value="Genomic_DNA"/>
</dbReference>
<reference evidence="1 2" key="1">
    <citation type="submission" date="2018-08" db="EMBL/GenBank/DDBJ databases">
        <title>Genome and evolution of the arbuscular mycorrhizal fungus Diversispora epigaea (formerly Glomus versiforme) and its bacterial endosymbionts.</title>
        <authorList>
            <person name="Sun X."/>
            <person name="Fei Z."/>
            <person name="Harrison M."/>
        </authorList>
    </citation>
    <scope>NUCLEOTIDE SEQUENCE [LARGE SCALE GENOMIC DNA]</scope>
    <source>
        <strain evidence="1 2">IT104</strain>
    </source>
</reference>
<organism evidence="1 2">
    <name type="scientific">Diversispora epigaea</name>
    <dbReference type="NCBI Taxonomy" id="1348612"/>
    <lineage>
        <taxon>Eukaryota</taxon>
        <taxon>Fungi</taxon>
        <taxon>Fungi incertae sedis</taxon>
        <taxon>Mucoromycota</taxon>
        <taxon>Glomeromycotina</taxon>
        <taxon>Glomeromycetes</taxon>
        <taxon>Diversisporales</taxon>
        <taxon>Diversisporaceae</taxon>
        <taxon>Diversispora</taxon>
    </lineage>
</organism>
<evidence type="ECO:0000313" key="2">
    <source>
        <dbReference type="Proteomes" id="UP000266861"/>
    </source>
</evidence>
<proteinExistence type="predicted"/>
<dbReference type="OrthoDB" id="2425068at2759"/>
<accession>A0A397INM7</accession>
<gene>
    <name evidence="1" type="ORF">Glove_196g101</name>
</gene>
<dbReference type="STRING" id="1348612.A0A397INM7"/>
<keyword evidence="2" id="KW-1185">Reference proteome</keyword>